<comment type="caution">
    <text evidence="2">The sequence shown here is derived from an EMBL/GenBank/DDBJ whole genome shotgun (WGS) entry which is preliminary data.</text>
</comment>
<dbReference type="Proteomes" id="UP000722750">
    <property type="component" value="Unassembled WGS sequence"/>
</dbReference>
<dbReference type="EMBL" id="JAANXD010000001">
    <property type="protein sequence ID" value="MBS1257003.1"/>
    <property type="molecule type" value="Genomic_DNA"/>
</dbReference>
<reference evidence="2" key="1">
    <citation type="journal article" date="2021" name="ISME J.">
        <title>Fine-scale metabolic discontinuity in a stratified prokaryote microbiome of a Red Sea deep halocline.</title>
        <authorList>
            <person name="Michoud G."/>
            <person name="Ngugi D.K."/>
            <person name="Barozzi A."/>
            <person name="Merlino G."/>
            <person name="Calleja M.L."/>
            <person name="Delgado-Huertas A."/>
            <person name="Moran X.A.G."/>
            <person name="Daffonchio D."/>
        </authorList>
    </citation>
    <scope>NUCLEOTIDE SEQUENCE</scope>
    <source>
        <strain evidence="2">SuakinDeep_MAG55_1</strain>
    </source>
</reference>
<evidence type="ECO:0000313" key="2">
    <source>
        <dbReference type="EMBL" id="MBS1257003.1"/>
    </source>
</evidence>
<evidence type="ECO:0000256" key="1">
    <source>
        <dbReference type="SAM" id="Phobius"/>
    </source>
</evidence>
<organism evidence="2 3">
    <name type="scientific">Candidatus Scalindua arabica</name>
    <dbReference type="NCBI Taxonomy" id="1127984"/>
    <lineage>
        <taxon>Bacteria</taxon>
        <taxon>Pseudomonadati</taxon>
        <taxon>Planctomycetota</taxon>
        <taxon>Candidatus Brocadiia</taxon>
        <taxon>Candidatus Brocadiales</taxon>
        <taxon>Candidatus Scalinduaceae</taxon>
        <taxon>Candidatus Scalindua</taxon>
    </lineage>
</organism>
<feature type="transmembrane region" description="Helical" evidence="1">
    <location>
        <begin position="40"/>
        <end position="62"/>
    </location>
</feature>
<protein>
    <submittedName>
        <fullName evidence="2">Uncharacterized protein</fullName>
    </submittedName>
</protein>
<proteinExistence type="predicted"/>
<keyword evidence="1" id="KW-0812">Transmembrane</keyword>
<evidence type="ECO:0000313" key="3">
    <source>
        <dbReference type="Proteomes" id="UP000722750"/>
    </source>
</evidence>
<sequence>MGVLFSIIMLFTTGQATSEVMSTAQSDAETAGAAIGATMGFGISIFIGASSLVGGTIGYLLLMKRKVYKCLRCGYILDRA</sequence>
<accession>A0A941VZL1</accession>
<keyword evidence="1" id="KW-0472">Membrane</keyword>
<dbReference type="AlphaFoldDB" id="A0A941VZL1"/>
<name>A0A941VZL1_9BACT</name>
<gene>
    <name evidence="2" type="ORF">MAG551_00038</name>
</gene>
<keyword evidence="1" id="KW-1133">Transmembrane helix</keyword>